<reference evidence="1" key="2">
    <citation type="submission" date="2015-06" db="UniProtKB">
        <authorList>
            <consortium name="EnsemblPlants"/>
        </authorList>
    </citation>
    <scope>IDENTIFICATION</scope>
    <source>
        <strain evidence="1">cv. Heinz 1706</strain>
    </source>
</reference>
<dbReference type="HOGENOM" id="CLU_2282382_0_0_1"/>
<evidence type="ECO:0000313" key="2">
    <source>
        <dbReference type="Proteomes" id="UP000004994"/>
    </source>
</evidence>
<accession>K4BAK1</accession>
<reference evidence="1" key="1">
    <citation type="journal article" date="2012" name="Nature">
        <title>The tomato genome sequence provides insights into fleshy fruit evolution.</title>
        <authorList>
            <consortium name="Tomato Genome Consortium"/>
        </authorList>
    </citation>
    <scope>NUCLEOTIDE SEQUENCE [LARGE SCALE GENOMIC DNA]</scope>
    <source>
        <strain evidence="1">cv. Heinz 1706</strain>
    </source>
</reference>
<name>K4BAK1_SOLLC</name>
<proteinExistence type="predicted"/>
<dbReference type="AlphaFoldDB" id="K4BAK1"/>
<organism evidence="1">
    <name type="scientific">Solanum lycopersicum</name>
    <name type="common">Tomato</name>
    <name type="synonym">Lycopersicon esculentum</name>
    <dbReference type="NCBI Taxonomy" id="4081"/>
    <lineage>
        <taxon>Eukaryota</taxon>
        <taxon>Viridiplantae</taxon>
        <taxon>Streptophyta</taxon>
        <taxon>Embryophyta</taxon>
        <taxon>Tracheophyta</taxon>
        <taxon>Spermatophyta</taxon>
        <taxon>Magnoliopsida</taxon>
        <taxon>eudicotyledons</taxon>
        <taxon>Gunneridae</taxon>
        <taxon>Pentapetalae</taxon>
        <taxon>asterids</taxon>
        <taxon>lamiids</taxon>
        <taxon>Solanales</taxon>
        <taxon>Solanaceae</taxon>
        <taxon>Solanoideae</taxon>
        <taxon>Solaneae</taxon>
        <taxon>Solanum</taxon>
        <taxon>Solanum subgen. Lycopersicon</taxon>
    </lineage>
</organism>
<dbReference type="InParanoid" id="K4BAK1"/>
<dbReference type="Gramene" id="Solyc02g083330.1.1">
    <property type="protein sequence ID" value="Solyc02g083330.1.1"/>
    <property type="gene ID" value="Solyc02g083330.1"/>
</dbReference>
<evidence type="ECO:0000313" key="1">
    <source>
        <dbReference type="EnsemblPlants" id="Solyc02g083330.1.1"/>
    </source>
</evidence>
<keyword evidence="2" id="KW-1185">Reference proteome</keyword>
<dbReference type="EnsemblPlants" id="Solyc02g083330.1.1">
    <property type="protein sequence ID" value="Solyc02g083330.1.1"/>
    <property type="gene ID" value="Solyc02g083330.1"/>
</dbReference>
<dbReference type="Proteomes" id="UP000004994">
    <property type="component" value="Chromosome 2"/>
</dbReference>
<protein>
    <submittedName>
        <fullName evidence="1">Uncharacterized protein</fullName>
    </submittedName>
</protein>
<dbReference type="PaxDb" id="4081-Solyc02g083330.1.1"/>
<sequence>MEGVLYMGKLDSIDQESNSGESVKCNSSLKFHHEIHRASMLPFSSRGTNLEVRLGYINVIDGGNEALKNPNFEMKNGYAIRDLCSWGKRKFRKLGMGFRGYG</sequence>